<sequence length="438" mass="50720">MIVVEMVHNCPPDDWLHFAQTSKYSNWLVKRAHPKKILDDLCITFTGQRFNVACNRRIGEISESEVLNEGFCSSSVGKNKALKNMLDDQNSNISRANFQRAKEFFENLSTAGSKTLNTNLSARKVGKKYFDLFCLPLELQNMIVVEMVHNCPPDDWLHFAQTSKYSNWLVKRAHPKKILDDLCITFTGQRFSAAPNRRIGEISESEVLKLLQTCQIKCWYSQDYFFNVENNYWTPEFEKACFDSTRFLNELAISFTTKSEVRCLKFYQNLQCLKTLYVTDYVSNVLTLPKLPRSLYIARLRPGFARDDSPDILINLAQKTKDFPLSFFKSKIKFDPNDVQQFLQNGIFHDHCSFSKIKFDPNDVQQFLQNGIFHDLCPFVFHVDFKKLSNFEKMFMSLGGKKLSVSEFQIPALHSDQNVGEFSILLTFQSFLINSNIS</sequence>
<accession>A0AC34PYJ9</accession>
<dbReference type="Proteomes" id="UP000887576">
    <property type="component" value="Unplaced"/>
</dbReference>
<evidence type="ECO:0000313" key="2">
    <source>
        <dbReference type="WBParaSite" id="JU765_v2.g11251.t1"/>
    </source>
</evidence>
<protein>
    <submittedName>
        <fullName evidence="2">F-box domain-containing protein</fullName>
    </submittedName>
</protein>
<organism evidence="1 2">
    <name type="scientific">Panagrolaimus sp. JU765</name>
    <dbReference type="NCBI Taxonomy" id="591449"/>
    <lineage>
        <taxon>Eukaryota</taxon>
        <taxon>Metazoa</taxon>
        <taxon>Ecdysozoa</taxon>
        <taxon>Nematoda</taxon>
        <taxon>Chromadorea</taxon>
        <taxon>Rhabditida</taxon>
        <taxon>Tylenchina</taxon>
        <taxon>Panagrolaimomorpha</taxon>
        <taxon>Panagrolaimoidea</taxon>
        <taxon>Panagrolaimidae</taxon>
        <taxon>Panagrolaimus</taxon>
    </lineage>
</organism>
<reference evidence="2" key="1">
    <citation type="submission" date="2022-11" db="UniProtKB">
        <authorList>
            <consortium name="WormBaseParasite"/>
        </authorList>
    </citation>
    <scope>IDENTIFICATION</scope>
</reference>
<name>A0AC34PYJ9_9BILA</name>
<evidence type="ECO:0000313" key="1">
    <source>
        <dbReference type="Proteomes" id="UP000887576"/>
    </source>
</evidence>
<proteinExistence type="predicted"/>
<dbReference type="WBParaSite" id="JU765_v2.g11251.t1">
    <property type="protein sequence ID" value="JU765_v2.g11251.t1"/>
    <property type="gene ID" value="JU765_v2.g11251"/>
</dbReference>